<comment type="similarity">
    <text evidence="2">Belongs to the DNA photolyase class-1 family.</text>
</comment>
<dbReference type="GO" id="GO:0003677">
    <property type="term" value="F:DNA binding"/>
    <property type="evidence" value="ECO:0007669"/>
    <property type="project" value="TreeGrafter"/>
</dbReference>
<evidence type="ECO:0000256" key="7">
    <source>
        <dbReference type="ARBA" id="ARBA00022991"/>
    </source>
</evidence>
<evidence type="ECO:0000256" key="9">
    <source>
        <dbReference type="ARBA" id="ARBA00033999"/>
    </source>
</evidence>
<dbReference type="GO" id="GO:0009416">
    <property type="term" value="P:response to light stimulus"/>
    <property type="evidence" value="ECO:0007669"/>
    <property type="project" value="TreeGrafter"/>
</dbReference>
<organism evidence="16 17">
    <name type="scientific">Shewanella fodinae</name>
    <dbReference type="NCBI Taxonomy" id="552357"/>
    <lineage>
        <taxon>Bacteria</taxon>
        <taxon>Pseudomonadati</taxon>
        <taxon>Pseudomonadota</taxon>
        <taxon>Gammaproteobacteria</taxon>
        <taxon>Alteromonadales</taxon>
        <taxon>Shewanellaceae</taxon>
        <taxon>Shewanella</taxon>
    </lineage>
</organism>
<dbReference type="PANTHER" id="PTHR11455:SF9">
    <property type="entry name" value="CRYPTOCHROME CIRCADIAN CLOCK 5 ISOFORM X1"/>
    <property type="match status" value="1"/>
</dbReference>
<evidence type="ECO:0000256" key="14">
    <source>
        <dbReference type="RuleBase" id="RU004182"/>
    </source>
</evidence>
<evidence type="ECO:0000259" key="15">
    <source>
        <dbReference type="PROSITE" id="PS51645"/>
    </source>
</evidence>
<gene>
    <name evidence="16" type="ORF">EDC91_12073</name>
</gene>
<dbReference type="EMBL" id="SLWF01000020">
    <property type="protein sequence ID" value="TCN82100.1"/>
    <property type="molecule type" value="Genomic_DNA"/>
</dbReference>
<keyword evidence="17" id="KW-1185">Reference proteome</keyword>
<protein>
    <recommendedName>
        <fullName evidence="4">Deoxyribodipyrimidine photo-lyase</fullName>
        <ecNumber evidence="3">4.1.99.3</ecNumber>
    </recommendedName>
    <alternativeName>
        <fullName evidence="8">DNA photolyase</fullName>
    </alternativeName>
    <alternativeName>
        <fullName evidence="11">Photoreactivating enzyme</fullName>
    </alternativeName>
</protein>
<feature type="site" description="Electron transfer via tryptophanyl radical" evidence="13">
    <location>
        <position position="323"/>
    </location>
</feature>
<comment type="cofactor">
    <cofactor evidence="1">
        <name>(6R)-5,10-methylene-5,6,7,8-tetrahydrofolate</name>
        <dbReference type="ChEBI" id="CHEBI:15636"/>
    </cofactor>
</comment>
<evidence type="ECO:0000256" key="3">
    <source>
        <dbReference type="ARBA" id="ARBA00013149"/>
    </source>
</evidence>
<dbReference type="InterPro" id="IPR005101">
    <property type="entry name" value="Cryptochr/Photolyase_FAD-bd"/>
</dbReference>
<comment type="similarity">
    <text evidence="14">Belongs to the DNA photolyase family.</text>
</comment>
<dbReference type="OrthoDB" id="9772484at2"/>
<keyword evidence="16" id="KW-0456">Lyase</keyword>
<evidence type="ECO:0000256" key="2">
    <source>
        <dbReference type="ARBA" id="ARBA00005862"/>
    </source>
</evidence>
<dbReference type="InterPro" id="IPR002081">
    <property type="entry name" value="Cryptochrome/DNA_photolyase_1"/>
</dbReference>
<dbReference type="PROSITE" id="PS51645">
    <property type="entry name" value="PHR_CRY_ALPHA_BETA"/>
    <property type="match status" value="1"/>
</dbReference>
<dbReference type="Proteomes" id="UP000294832">
    <property type="component" value="Unassembled WGS sequence"/>
</dbReference>
<name>A0A4R2F7L2_9GAMM</name>
<dbReference type="SUPFAM" id="SSF48173">
    <property type="entry name" value="Cryptochrome/photolyase FAD-binding domain"/>
    <property type="match status" value="1"/>
</dbReference>
<dbReference type="EC" id="4.1.99.3" evidence="3"/>
<feature type="binding site" evidence="12">
    <location>
        <position position="237"/>
    </location>
    <ligand>
        <name>FAD</name>
        <dbReference type="ChEBI" id="CHEBI:57692"/>
    </ligand>
</feature>
<evidence type="ECO:0000256" key="8">
    <source>
        <dbReference type="ARBA" id="ARBA00031671"/>
    </source>
</evidence>
<dbReference type="PRINTS" id="PR00147">
    <property type="entry name" value="DNAPHOTLYASE"/>
</dbReference>
<dbReference type="InterPro" id="IPR036155">
    <property type="entry name" value="Crypto/Photolyase_N_sf"/>
</dbReference>
<feature type="site" description="Electron transfer via tryptophanyl radical" evidence="13">
    <location>
        <position position="376"/>
    </location>
</feature>
<evidence type="ECO:0000256" key="6">
    <source>
        <dbReference type="ARBA" id="ARBA00022827"/>
    </source>
</evidence>
<keyword evidence="7 14" id="KW-0157">Chromophore</keyword>
<accession>A0A4R2F7L2</accession>
<keyword evidence="6 12" id="KW-0274">FAD</keyword>
<dbReference type="Gene3D" id="1.10.579.10">
    <property type="entry name" value="DNA Cyclobutane Dipyrimidine Photolyase, subunit A, domain 3"/>
    <property type="match status" value="1"/>
</dbReference>
<sequence length="485" mass="55566">MHNPQTDPTVFIWFRNDLRLTDNQALTAACEHARTVNAKVKAVYLVTPEQWRLHDVGARQLDFIRRHLHELARALARLGVEFELRQCARYRDVASLWQQQLLQQHGIAIYAGREPEFNEICRDQQLLDVGVPLRLTDEHCLLPPLSVLNQSGDMYRVFTPFSRRWREQARCFAIVPLPAPTPIATALDNVQLETTQARIEQLFQPLINDVDTSSWPAGEGEAQRRLQQFIDNGVSDYQQLRDFPAVAATSSLSPYLTLGVISPRQCFAALLARFPEVLNDDTSPGRSWLTELIWREFYRHLLVAFPHLSKGANFNPLADNVIWRNHPQEFAAWCAGKTGYPIVDAAMRQLNSSGWMHNRLRMIVASFLSKHLLVDWRWGEQYFRQQLLDGDLAANNGGWQWSAGTGCDAQPWFRIFNPISQSEKFDADGRFIRHWLPELTSTPLAELHRPNPARNLFNSDYPAPIVDHQAARERALKVLAVLKKA</sequence>
<dbReference type="GO" id="GO:0071949">
    <property type="term" value="F:FAD binding"/>
    <property type="evidence" value="ECO:0007669"/>
    <property type="project" value="TreeGrafter"/>
</dbReference>
<feature type="site" description="Electron transfer via tryptophanyl radical" evidence="13">
    <location>
        <position position="399"/>
    </location>
</feature>
<feature type="binding site" evidence="12">
    <location>
        <begin position="291"/>
        <end position="298"/>
    </location>
    <ligand>
        <name>FAD</name>
        <dbReference type="ChEBI" id="CHEBI:57692"/>
    </ligand>
</feature>
<keyword evidence="5 12" id="KW-0285">Flavoprotein</keyword>
<dbReference type="PANTHER" id="PTHR11455">
    <property type="entry name" value="CRYPTOCHROME"/>
    <property type="match status" value="1"/>
</dbReference>
<dbReference type="Gene3D" id="1.25.40.80">
    <property type="match status" value="1"/>
</dbReference>
<comment type="function">
    <text evidence="10">Involved in repair of UV radiation-induced DNA damage. Catalyzes the light-dependent monomerization (300-600 nm) of cyclobutyl pyrimidine dimers (in cis-syn configuration), which are formed between adjacent bases on the same DNA strand upon exposure to ultraviolet radiation.</text>
</comment>
<comment type="catalytic activity">
    <reaction evidence="9">
        <text>cyclobutadipyrimidine (in DNA) = 2 pyrimidine residues (in DNA).</text>
        <dbReference type="EC" id="4.1.99.3"/>
    </reaction>
</comment>
<reference evidence="16 17" key="1">
    <citation type="submission" date="2019-03" db="EMBL/GenBank/DDBJ databases">
        <title>Freshwater and sediment microbial communities from various areas in North America, analyzing microbe dynamics in response to fracking.</title>
        <authorList>
            <person name="Lamendella R."/>
        </authorList>
    </citation>
    <scope>NUCLEOTIDE SEQUENCE [LARGE SCALE GENOMIC DNA]</scope>
    <source>
        <strain evidence="16 17">74A</strain>
    </source>
</reference>
<evidence type="ECO:0000256" key="12">
    <source>
        <dbReference type="PIRSR" id="PIRSR602081-1"/>
    </source>
</evidence>
<dbReference type="InterPro" id="IPR018394">
    <property type="entry name" value="DNA_photolyase_1_CS_C"/>
</dbReference>
<dbReference type="PROSITE" id="PS00394">
    <property type="entry name" value="DNA_PHOTOLYASES_1_1"/>
    <property type="match status" value="1"/>
</dbReference>
<feature type="binding site" evidence="12">
    <location>
        <position position="288"/>
    </location>
    <ligand>
        <name>FAD</name>
        <dbReference type="ChEBI" id="CHEBI:57692"/>
    </ligand>
</feature>
<comment type="cofactor">
    <cofactor evidence="12">
        <name>FAD</name>
        <dbReference type="ChEBI" id="CHEBI:57692"/>
    </cofactor>
    <text evidence="12">Binds 1 FAD per subunit.</text>
</comment>
<dbReference type="InterPro" id="IPR006050">
    <property type="entry name" value="DNA_photolyase_N"/>
</dbReference>
<dbReference type="InterPro" id="IPR036134">
    <property type="entry name" value="Crypto/Photolyase_FAD-like_sf"/>
</dbReference>
<feature type="binding site" evidence="12">
    <location>
        <begin position="389"/>
        <end position="391"/>
    </location>
    <ligand>
        <name>FAD</name>
        <dbReference type="ChEBI" id="CHEBI:57692"/>
    </ligand>
</feature>
<dbReference type="InterPro" id="IPR014729">
    <property type="entry name" value="Rossmann-like_a/b/a_fold"/>
</dbReference>
<dbReference type="FunFam" id="1.10.579.10:FF:000003">
    <property type="entry name" value="Deoxyribodipyrimidine photo-lyase"/>
    <property type="match status" value="1"/>
</dbReference>
<feature type="domain" description="Photolyase/cryptochrome alpha/beta" evidence="15">
    <location>
        <begin position="8"/>
        <end position="141"/>
    </location>
</feature>
<evidence type="ECO:0000313" key="17">
    <source>
        <dbReference type="Proteomes" id="UP000294832"/>
    </source>
</evidence>
<dbReference type="Pfam" id="PF03441">
    <property type="entry name" value="FAD_binding_7"/>
    <property type="match status" value="1"/>
</dbReference>
<evidence type="ECO:0000256" key="10">
    <source>
        <dbReference type="ARBA" id="ARBA00059220"/>
    </source>
</evidence>
<dbReference type="AlphaFoldDB" id="A0A4R2F7L2"/>
<dbReference type="Gene3D" id="3.40.50.620">
    <property type="entry name" value="HUPs"/>
    <property type="match status" value="1"/>
</dbReference>
<evidence type="ECO:0000256" key="5">
    <source>
        <dbReference type="ARBA" id="ARBA00022630"/>
    </source>
</evidence>
<proteinExistence type="inferred from homology"/>
<dbReference type="PROSITE" id="PS00691">
    <property type="entry name" value="DNA_PHOTOLYASES_1_2"/>
    <property type="match status" value="1"/>
</dbReference>
<evidence type="ECO:0000256" key="11">
    <source>
        <dbReference type="ARBA" id="ARBA00083107"/>
    </source>
</evidence>
<evidence type="ECO:0000256" key="13">
    <source>
        <dbReference type="PIRSR" id="PIRSR602081-2"/>
    </source>
</evidence>
<evidence type="ECO:0000256" key="4">
    <source>
        <dbReference type="ARBA" id="ARBA00014046"/>
    </source>
</evidence>
<dbReference type="Pfam" id="PF00875">
    <property type="entry name" value="DNA_photolyase"/>
    <property type="match status" value="1"/>
</dbReference>
<dbReference type="SUPFAM" id="SSF52425">
    <property type="entry name" value="Cryptochrome/photolyase, N-terminal domain"/>
    <property type="match status" value="1"/>
</dbReference>
<comment type="caution">
    <text evidence="16">The sequence shown here is derived from an EMBL/GenBank/DDBJ whole genome shotgun (WGS) entry which is preliminary data.</text>
</comment>
<dbReference type="RefSeq" id="WP_133039586.1">
    <property type="nucleotide sequence ID" value="NZ_SLWF01000020.1"/>
</dbReference>
<dbReference type="GO" id="GO:0000719">
    <property type="term" value="P:photoreactive repair"/>
    <property type="evidence" value="ECO:0007669"/>
    <property type="project" value="UniProtKB-ARBA"/>
</dbReference>
<dbReference type="NCBIfam" id="NF007955">
    <property type="entry name" value="PRK10674.1"/>
    <property type="match status" value="1"/>
</dbReference>
<evidence type="ECO:0000256" key="1">
    <source>
        <dbReference type="ARBA" id="ARBA00001932"/>
    </source>
</evidence>
<feature type="binding site" evidence="12">
    <location>
        <begin position="249"/>
        <end position="253"/>
    </location>
    <ligand>
        <name>FAD</name>
        <dbReference type="ChEBI" id="CHEBI:57692"/>
    </ligand>
</feature>
<dbReference type="GO" id="GO:0003904">
    <property type="term" value="F:deoxyribodipyrimidine photo-lyase activity"/>
    <property type="evidence" value="ECO:0007669"/>
    <property type="project" value="UniProtKB-EC"/>
</dbReference>
<evidence type="ECO:0000313" key="16">
    <source>
        <dbReference type="EMBL" id="TCN82100.1"/>
    </source>
</evidence>